<gene>
    <name evidence="2" type="ORF">MAIT1_02680</name>
</gene>
<accession>A0A1Y2K5Y4</accession>
<evidence type="ECO:0000256" key="1">
    <source>
        <dbReference type="SAM" id="SignalP"/>
    </source>
</evidence>
<dbReference type="AlphaFoldDB" id="A0A1Y2K5Y4"/>
<organism evidence="2 3">
    <name type="scientific">Magnetofaba australis IT-1</name>
    <dbReference type="NCBI Taxonomy" id="1434232"/>
    <lineage>
        <taxon>Bacteria</taxon>
        <taxon>Pseudomonadati</taxon>
        <taxon>Pseudomonadota</taxon>
        <taxon>Magnetococcia</taxon>
        <taxon>Magnetococcales</taxon>
        <taxon>Magnetococcaceae</taxon>
        <taxon>Magnetofaba</taxon>
    </lineage>
</organism>
<protein>
    <submittedName>
        <fullName evidence="2">Uncharacterized protein</fullName>
    </submittedName>
</protein>
<sequence>MSKTLSKSPLRPLGRALMLAAALGMGSLSLADKAEAFWGWDGPFNGWNGPFSGWDTPWGGGPWGGGPWGGGPWGGGPGWGGYPGWGGGYPYGGYGYPYGGYGAPYGGYAYPGYAYPGYAAPGAAAAPQAGYSAADIETLKTSLGIQSHQESAWNDLVSAVNQVPDGESILANPAVTSAYAVLMEVLNPQQQQMAEAFKQSLIY</sequence>
<feature type="chain" id="PRO_5012824680" evidence="1">
    <location>
        <begin position="32"/>
        <end position="203"/>
    </location>
</feature>
<keyword evidence="3" id="KW-1185">Reference proteome</keyword>
<dbReference type="EMBL" id="LVJN01000020">
    <property type="protein sequence ID" value="OSM02524.1"/>
    <property type="molecule type" value="Genomic_DNA"/>
</dbReference>
<dbReference type="RefSeq" id="WP_085445378.1">
    <property type="nucleotide sequence ID" value="NZ_LVJN01000020.1"/>
</dbReference>
<comment type="caution">
    <text evidence="2">The sequence shown here is derived from an EMBL/GenBank/DDBJ whole genome shotgun (WGS) entry which is preliminary data.</text>
</comment>
<evidence type="ECO:0000313" key="3">
    <source>
        <dbReference type="Proteomes" id="UP000194003"/>
    </source>
</evidence>
<evidence type="ECO:0000313" key="2">
    <source>
        <dbReference type="EMBL" id="OSM02524.1"/>
    </source>
</evidence>
<feature type="signal peptide" evidence="1">
    <location>
        <begin position="1"/>
        <end position="31"/>
    </location>
</feature>
<name>A0A1Y2K5Y4_9PROT</name>
<dbReference type="Proteomes" id="UP000194003">
    <property type="component" value="Unassembled WGS sequence"/>
</dbReference>
<proteinExistence type="predicted"/>
<reference evidence="2 3" key="1">
    <citation type="journal article" date="2016" name="BMC Genomics">
        <title>Combined genomic and structural analyses of a cultured magnetotactic bacterium reveals its niche adaptation to a dynamic environment.</title>
        <authorList>
            <person name="Araujo A.C."/>
            <person name="Morillo V."/>
            <person name="Cypriano J."/>
            <person name="Teixeira L.C."/>
            <person name="Leao P."/>
            <person name="Lyra S."/>
            <person name="Almeida L.G."/>
            <person name="Bazylinski D.A."/>
            <person name="Vasconcellos A.T."/>
            <person name="Abreu F."/>
            <person name="Lins U."/>
        </authorList>
    </citation>
    <scope>NUCLEOTIDE SEQUENCE [LARGE SCALE GENOMIC DNA]</scope>
    <source>
        <strain evidence="2 3">IT-1</strain>
    </source>
</reference>
<keyword evidence="1" id="KW-0732">Signal</keyword>